<evidence type="ECO:0000313" key="4">
    <source>
        <dbReference type="Proteomes" id="UP000525078"/>
    </source>
</evidence>
<feature type="transmembrane region" description="Helical" evidence="1">
    <location>
        <begin position="174"/>
        <end position="199"/>
    </location>
</feature>
<keyword evidence="1" id="KW-1133">Transmembrane helix</keyword>
<dbReference type="PANTHER" id="PTHR33116">
    <property type="entry name" value="REVERSE TRANSCRIPTASE ZINC-BINDING DOMAIN-CONTAINING PROTEIN-RELATED-RELATED"/>
    <property type="match status" value="1"/>
</dbReference>
<comment type="caution">
    <text evidence="3">The sequence shown here is derived from an EMBL/GenBank/DDBJ whole genome shotgun (WGS) entry which is preliminary data.</text>
</comment>
<dbReference type="EMBL" id="JAATIP010000015">
    <property type="protein sequence ID" value="KAF4393111.1"/>
    <property type="molecule type" value="Genomic_DNA"/>
</dbReference>
<reference evidence="3 4" key="1">
    <citation type="journal article" date="2020" name="bioRxiv">
        <title>Sequence and annotation of 42 cannabis genomes reveals extensive copy number variation in cannabinoid synthesis and pathogen resistance genes.</title>
        <authorList>
            <person name="Mckernan K.J."/>
            <person name="Helbert Y."/>
            <person name="Kane L.T."/>
            <person name="Ebling H."/>
            <person name="Zhang L."/>
            <person name="Liu B."/>
            <person name="Eaton Z."/>
            <person name="Mclaughlin S."/>
            <person name="Kingan S."/>
            <person name="Baybayan P."/>
            <person name="Concepcion G."/>
            <person name="Jordan M."/>
            <person name="Riva A."/>
            <person name="Barbazuk W."/>
            <person name="Harkins T."/>
        </authorList>
    </citation>
    <scope>NUCLEOTIDE SEQUENCE [LARGE SCALE GENOMIC DNA]</scope>
    <source>
        <strain evidence="4">cv. Jamaican Lion 4</strain>
        <tissue evidence="3">Leaf</tissue>
    </source>
</reference>
<evidence type="ECO:0000259" key="2">
    <source>
        <dbReference type="Pfam" id="PF13966"/>
    </source>
</evidence>
<gene>
    <name evidence="3" type="ORF">F8388_012620</name>
</gene>
<dbReference type="Proteomes" id="UP000525078">
    <property type="component" value="Unassembled WGS sequence"/>
</dbReference>
<evidence type="ECO:0000256" key="1">
    <source>
        <dbReference type="SAM" id="Phobius"/>
    </source>
</evidence>
<keyword evidence="1" id="KW-0812">Transmembrane</keyword>
<dbReference type="Pfam" id="PF13966">
    <property type="entry name" value="zf-RVT"/>
    <property type="match status" value="1"/>
</dbReference>
<name>A0A7J6HE32_CANSA</name>
<dbReference type="PANTHER" id="PTHR33116:SF78">
    <property type="entry name" value="OS12G0587133 PROTEIN"/>
    <property type="match status" value="1"/>
</dbReference>
<evidence type="ECO:0000313" key="3">
    <source>
        <dbReference type="EMBL" id="KAF4393111.1"/>
    </source>
</evidence>
<dbReference type="InterPro" id="IPR026960">
    <property type="entry name" value="RVT-Znf"/>
</dbReference>
<dbReference type="AlphaFoldDB" id="A0A7J6HE32"/>
<protein>
    <recommendedName>
        <fullName evidence="2">Reverse transcriptase zinc-binding domain-containing protein</fullName>
    </recommendedName>
</protein>
<sequence length="200" mass="23431">MAKLFYNSLITAEISEYAPTIWHKICVPKHRFICWQAINDHLLTRDHLSRVMEIVNKNCHVCEMHPESHNHVFFECHFAKLVMTEIGTWFGLNNWPSDFKQWKDWCSKKLKNLLDTVMNTIMAAAVYFLWLNKNGCWFNRCCRAPGLVSREIKNVVKYKIMSCSFQHLKGMDLYIINLVAVLCFGAASFHLAFACKLFVF</sequence>
<keyword evidence="1" id="KW-0472">Membrane</keyword>
<proteinExistence type="predicted"/>
<organism evidence="3 4">
    <name type="scientific">Cannabis sativa</name>
    <name type="common">Hemp</name>
    <name type="synonym">Marijuana</name>
    <dbReference type="NCBI Taxonomy" id="3483"/>
    <lineage>
        <taxon>Eukaryota</taxon>
        <taxon>Viridiplantae</taxon>
        <taxon>Streptophyta</taxon>
        <taxon>Embryophyta</taxon>
        <taxon>Tracheophyta</taxon>
        <taxon>Spermatophyta</taxon>
        <taxon>Magnoliopsida</taxon>
        <taxon>eudicotyledons</taxon>
        <taxon>Gunneridae</taxon>
        <taxon>Pentapetalae</taxon>
        <taxon>rosids</taxon>
        <taxon>fabids</taxon>
        <taxon>Rosales</taxon>
        <taxon>Cannabaceae</taxon>
        <taxon>Cannabis</taxon>
    </lineage>
</organism>
<feature type="domain" description="Reverse transcriptase zinc-binding" evidence="2">
    <location>
        <begin position="6"/>
        <end position="80"/>
    </location>
</feature>
<accession>A0A7J6HE32</accession>